<dbReference type="Proteomes" id="UP000287972">
    <property type="component" value="Unassembled WGS sequence"/>
</dbReference>
<evidence type="ECO:0000313" key="1">
    <source>
        <dbReference type="EMBL" id="RSL47779.1"/>
    </source>
</evidence>
<protein>
    <submittedName>
        <fullName evidence="1">Uncharacterized protein</fullName>
    </submittedName>
</protein>
<reference evidence="1 2" key="1">
    <citation type="submission" date="2017-06" db="EMBL/GenBank/DDBJ databases">
        <title>Comparative genomic analysis of Ambrosia Fusariam Clade fungi.</title>
        <authorList>
            <person name="Stajich J.E."/>
            <person name="Carrillo J."/>
            <person name="Kijimoto T."/>
            <person name="Eskalen A."/>
            <person name="O'Donnell K."/>
            <person name="Kasson M."/>
        </authorList>
    </citation>
    <scope>NUCLEOTIDE SEQUENCE [LARGE SCALE GENOMIC DNA]</scope>
    <source>
        <strain evidence="1 2">NRRL62606</strain>
    </source>
</reference>
<gene>
    <name evidence="1" type="ORF">CEP51_015729</name>
</gene>
<evidence type="ECO:0000313" key="2">
    <source>
        <dbReference type="Proteomes" id="UP000287972"/>
    </source>
</evidence>
<comment type="caution">
    <text evidence="1">The sequence shown here is derived from an EMBL/GenBank/DDBJ whole genome shotgun (WGS) entry which is preliminary data.</text>
</comment>
<sequence length="58" mass="6613">DYLAHNRNGAPMVAHEAPAIHGAVERLKMFVHKINKHALFNPQSTLILCSMFAFMYRC</sequence>
<feature type="non-terminal residue" evidence="1">
    <location>
        <position position="1"/>
    </location>
</feature>
<proteinExistence type="predicted"/>
<keyword evidence="2" id="KW-1185">Reference proteome</keyword>
<name>A0A428P462_9HYPO</name>
<accession>A0A428P462</accession>
<organism evidence="1 2">
    <name type="scientific">Fusarium floridanum</name>
    <dbReference type="NCBI Taxonomy" id="1325733"/>
    <lineage>
        <taxon>Eukaryota</taxon>
        <taxon>Fungi</taxon>
        <taxon>Dikarya</taxon>
        <taxon>Ascomycota</taxon>
        <taxon>Pezizomycotina</taxon>
        <taxon>Sordariomycetes</taxon>
        <taxon>Hypocreomycetidae</taxon>
        <taxon>Hypocreales</taxon>
        <taxon>Nectriaceae</taxon>
        <taxon>Fusarium</taxon>
        <taxon>Fusarium solani species complex</taxon>
    </lineage>
</organism>
<dbReference type="AlphaFoldDB" id="A0A428P462"/>
<dbReference type="EMBL" id="NKCL01000904">
    <property type="protein sequence ID" value="RSL47779.1"/>
    <property type="molecule type" value="Genomic_DNA"/>
</dbReference>